<dbReference type="AlphaFoldDB" id="A0A565AYC0"/>
<dbReference type="Proteomes" id="UP000489600">
    <property type="component" value="Unassembled WGS sequence"/>
</dbReference>
<sequence>MNQSSTALGGSLEPTSPRADHQKVPSGTLSRDPHQVGDPHLLLHDRGVEEESKQPRSSTKSKEADSGKRKAEERSS</sequence>
<dbReference type="EMBL" id="CABITT030000002">
    <property type="protein sequence ID" value="VVA94401.1"/>
    <property type="molecule type" value="Genomic_DNA"/>
</dbReference>
<feature type="compositionally biased region" description="Basic and acidic residues" evidence="1">
    <location>
        <begin position="31"/>
        <end position="76"/>
    </location>
</feature>
<gene>
    <name evidence="2" type="ORF">ANE_LOCUS4846</name>
</gene>
<evidence type="ECO:0000256" key="1">
    <source>
        <dbReference type="SAM" id="MobiDB-lite"/>
    </source>
</evidence>
<protein>
    <submittedName>
        <fullName evidence="2">Uncharacterized protein</fullName>
    </submittedName>
</protein>
<name>A0A565AYC0_9BRAS</name>
<evidence type="ECO:0000313" key="2">
    <source>
        <dbReference type="EMBL" id="VVA94401.1"/>
    </source>
</evidence>
<evidence type="ECO:0000313" key="3">
    <source>
        <dbReference type="Proteomes" id="UP000489600"/>
    </source>
</evidence>
<organism evidence="2 3">
    <name type="scientific">Arabis nemorensis</name>
    <dbReference type="NCBI Taxonomy" id="586526"/>
    <lineage>
        <taxon>Eukaryota</taxon>
        <taxon>Viridiplantae</taxon>
        <taxon>Streptophyta</taxon>
        <taxon>Embryophyta</taxon>
        <taxon>Tracheophyta</taxon>
        <taxon>Spermatophyta</taxon>
        <taxon>Magnoliopsida</taxon>
        <taxon>eudicotyledons</taxon>
        <taxon>Gunneridae</taxon>
        <taxon>Pentapetalae</taxon>
        <taxon>rosids</taxon>
        <taxon>malvids</taxon>
        <taxon>Brassicales</taxon>
        <taxon>Brassicaceae</taxon>
        <taxon>Arabideae</taxon>
        <taxon>Arabis</taxon>
    </lineage>
</organism>
<feature type="region of interest" description="Disordered" evidence="1">
    <location>
        <begin position="1"/>
        <end position="76"/>
    </location>
</feature>
<keyword evidence="3" id="KW-1185">Reference proteome</keyword>
<comment type="caution">
    <text evidence="2">The sequence shown here is derived from an EMBL/GenBank/DDBJ whole genome shotgun (WGS) entry which is preliminary data.</text>
</comment>
<proteinExistence type="predicted"/>
<accession>A0A565AYC0</accession>
<reference evidence="2" key="1">
    <citation type="submission" date="2019-07" db="EMBL/GenBank/DDBJ databases">
        <authorList>
            <person name="Dittberner H."/>
        </authorList>
    </citation>
    <scope>NUCLEOTIDE SEQUENCE [LARGE SCALE GENOMIC DNA]</scope>
</reference>